<dbReference type="Pfam" id="PF11158">
    <property type="entry name" value="DUF2938"/>
    <property type="match status" value="1"/>
</dbReference>
<dbReference type="AlphaFoldDB" id="A0A6L7G6A0"/>
<accession>A0A6L7G6A0</accession>
<evidence type="ECO:0000256" key="1">
    <source>
        <dbReference type="SAM" id="Phobius"/>
    </source>
</evidence>
<keyword evidence="1" id="KW-1133">Transmembrane helix</keyword>
<dbReference type="Proteomes" id="UP000477911">
    <property type="component" value="Unassembled WGS sequence"/>
</dbReference>
<reference evidence="2 3" key="1">
    <citation type="submission" date="2019-12" db="EMBL/GenBank/DDBJ databases">
        <authorList>
            <person name="Li M."/>
        </authorList>
    </citation>
    <scope>NUCLEOTIDE SEQUENCE [LARGE SCALE GENOMIC DNA]</scope>
    <source>
        <strain evidence="2 3">GBMRC 2024</strain>
    </source>
</reference>
<feature type="transmembrane region" description="Helical" evidence="1">
    <location>
        <begin position="72"/>
        <end position="94"/>
    </location>
</feature>
<dbReference type="InterPro" id="IPR021329">
    <property type="entry name" value="DUF2938"/>
</dbReference>
<keyword evidence="3" id="KW-1185">Reference proteome</keyword>
<organism evidence="2 3">
    <name type="scientific">Pseudooceanicola albus</name>
    <dbReference type="NCBI Taxonomy" id="2692189"/>
    <lineage>
        <taxon>Bacteria</taxon>
        <taxon>Pseudomonadati</taxon>
        <taxon>Pseudomonadota</taxon>
        <taxon>Alphaproteobacteria</taxon>
        <taxon>Rhodobacterales</taxon>
        <taxon>Paracoccaceae</taxon>
        <taxon>Pseudooceanicola</taxon>
    </lineage>
</organism>
<protein>
    <submittedName>
        <fullName evidence="2">DUF2938 family protein</fullName>
    </submittedName>
</protein>
<name>A0A6L7G6A0_9RHOB</name>
<keyword evidence="1" id="KW-0812">Transmembrane</keyword>
<evidence type="ECO:0000313" key="3">
    <source>
        <dbReference type="Proteomes" id="UP000477911"/>
    </source>
</evidence>
<evidence type="ECO:0000313" key="2">
    <source>
        <dbReference type="EMBL" id="MXN18850.1"/>
    </source>
</evidence>
<dbReference type="EMBL" id="WUMU01000015">
    <property type="protein sequence ID" value="MXN18850.1"/>
    <property type="molecule type" value="Genomic_DNA"/>
</dbReference>
<sequence>MNGFVTETLVLGVGATVVSDLWQALVIKLTEDKVPNWRSVGRWVLGVPKGRLMDPDFASRPALPGENAVGWVFHYVIGVGYGLVYLLALMAFGAAPGLANALLFGALTLAAPMFFLKPAMGGGLFGWRAAQPWRGTLKTVSAHLSFGVGLWLSAFLVAG</sequence>
<dbReference type="RefSeq" id="WP_160894970.1">
    <property type="nucleotide sequence ID" value="NZ_WUMU01000015.1"/>
</dbReference>
<feature type="transmembrane region" description="Helical" evidence="1">
    <location>
        <begin position="101"/>
        <end position="120"/>
    </location>
</feature>
<comment type="caution">
    <text evidence="2">The sequence shown here is derived from an EMBL/GenBank/DDBJ whole genome shotgun (WGS) entry which is preliminary data.</text>
</comment>
<proteinExistence type="predicted"/>
<keyword evidence="1" id="KW-0472">Membrane</keyword>
<gene>
    <name evidence="2" type="ORF">GR170_13450</name>
</gene>
<feature type="transmembrane region" description="Helical" evidence="1">
    <location>
        <begin position="140"/>
        <end position="158"/>
    </location>
</feature>